<organism evidence="1 2">
    <name type="scientific">Bacillus thuringiensis T01-328</name>
    <dbReference type="NCBI Taxonomy" id="1324966"/>
    <lineage>
        <taxon>Bacteria</taxon>
        <taxon>Bacillati</taxon>
        <taxon>Bacillota</taxon>
        <taxon>Bacilli</taxon>
        <taxon>Bacillales</taxon>
        <taxon>Bacillaceae</taxon>
        <taxon>Bacillus</taxon>
        <taxon>Bacillus cereus group</taxon>
    </lineage>
</organism>
<sequence length="47" mass="5831">MKKKKSFLYVRNEYYGTEKKEDLFSELYEKHLDVKVTITRKTRKTEK</sequence>
<comment type="caution">
    <text evidence="1">The sequence shown here is derived from an EMBL/GenBank/DDBJ whole genome shotgun (WGS) entry which is preliminary data.</text>
</comment>
<protein>
    <submittedName>
        <fullName evidence="1">Uncharacterized protein</fullName>
    </submittedName>
</protein>
<gene>
    <name evidence="1" type="ORF">BTCBT_005991</name>
</gene>
<dbReference type="GeneID" id="67470965"/>
<accession>A0AAN4KMH6</accession>
<name>A0AAN4KMH6_BACTU</name>
<proteinExistence type="predicted"/>
<dbReference type="Proteomes" id="UP000013487">
    <property type="component" value="Unassembled WGS sequence"/>
</dbReference>
<evidence type="ECO:0000313" key="2">
    <source>
        <dbReference type="Proteomes" id="UP000013487"/>
    </source>
</evidence>
<evidence type="ECO:0000313" key="1">
    <source>
        <dbReference type="EMBL" id="ERH97815.1"/>
    </source>
</evidence>
<reference evidence="1 2" key="1">
    <citation type="journal article" date="2013" name="Genome Announc.">
        <title>Draft Genome Sequence of Bacillus thuringiensis var. thuringiensis Strain T01-328, a Brazilian Isolate That Produces a Soluble Pesticide Protein, Cry1Ia.</title>
        <authorList>
            <person name="Varani A.M."/>
            <person name="Lemos M.V."/>
            <person name="Fernandes C.C."/>
            <person name="Lemos E.G."/>
            <person name="Alves E.C."/>
            <person name="Desiderio J.A."/>
        </authorList>
    </citation>
    <scope>NUCLEOTIDE SEQUENCE [LARGE SCALE GENOMIC DNA]</scope>
    <source>
        <strain evidence="1 2">T01-328</strain>
    </source>
</reference>
<dbReference type="EMBL" id="ARXZ02000023">
    <property type="protein sequence ID" value="ERH97815.1"/>
    <property type="molecule type" value="Genomic_DNA"/>
</dbReference>
<dbReference type="RefSeq" id="WP_000727572.1">
    <property type="nucleotide sequence ID" value="NZ_ARXZ02000023.1"/>
</dbReference>
<dbReference type="AlphaFoldDB" id="A0AAN4KMH6"/>